<dbReference type="FunFam" id="3.20.20.450:FF:000001">
    <property type="entry name" value="Cyclic di-GMP phosphodiesterase yahA"/>
    <property type="match status" value="1"/>
</dbReference>
<dbReference type="STRING" id="1236970.JCM9140_512"/>
<feature type="domain" description="PAS" evidence="1">
    <location>
        <begin position="230"/>
        <end position="276"/>
    </location>
</feature>
<dbReference type="SUPFAM" id="SSF55073">
    <property type="entry name" value="Nucleotide cyclase"/>
    <property type="match status" value="1"/>
</dbReference>
<comment type="caution">
    <text evidence="5">The sequence shown here is derived from an EMBL/GenBank/DDBJ whole genome shotgun (WGS) entry which is preliminary data.</text>
</comment>
<dbReference type="InterPro" id="IPR035965">
    <property type="entry name" value="PAS-like_dom_sf"/>
</dbReference>
<dbReference type="CDD" id="cd00130">
    <property type="entry name" value="PAS"/>
    <property type="match status" value="2"/>
</dbReference>
<dbReference type="Pfam" id="PF00563">
    <property type="entry name" value="EAL"/>
    <property type="match status" value="1"/>
</dbReference>
<dbReference type="Pfam" id="PF13426">
    <property type="entry name" value="PAS_9"/>
    <property type="match status" value="3"/>
</dbReference>
<dbReference type="EMBL" id="BAUT01000002">
    <property type="protein sequence ID" value="GAE24573.1"/>
    <property type="molecule type" value="Genomic_DNA"/>
</dbReference>
<sequence>MQLPVKMRERQQIITLNKNGQIVYLEPNFRNRLGYKENEVIGEHIEQTKIINIPVPLSSLVKSVSWEGDVEFLSRENKIITKVMKIEKTNHHRDNVYYFDGSFPQKTRSTDEFELFNHLAESVMITNKDGVIIFVNQSFSDVTGYNRSEVIGKTPKILASGYHNHEFYINMWACIHDTGSWNGEIINKKKNGELFHELLSIDVVQDERGLITNYIGTFTDITKMKNNEQNLQLYSQVFENAREGVMFTNKEGKIISVNPSFTETTGYTKTDVLGKTPRILSSGLHDVDFYISMWEEIHEKGSWQGEIWNKKKNGEIYLESLSINAVQESDGTIKHYVGIFTDITKKKKSEEQLKHLAHYDSLTGLPNRFYFQEKLKEELDKRQKQDYLTAVLFLDLNGFKMINDAFGHSIGDELLKAVSKRLEISIEKKGFVARLGGDEFTICLTKVHNVNEIKQIVNELDKAFSAPFHIINQEFFIRLSIGVSLYPDDGQDVDDLIRKADLAMYVAKKQGKYVEFHQGGFDISGESKLTVVNGLRKAIERDELVLFYQPQFNLKTNEVVGLEALLRWNQKGVGITSPATFMSIAEETGLIVPIGEWVIKRVCNQVMNWKEKGLPFTKVSINLSARQFVDASLITFLTDVIHETKVDPTYISLEITESISMHSIDYAIKTLEAIRLLGFSVSVDDFGTGHSSLSYLKRFPVNALKIDRSFVKDIWREKENAAIVQAIISMAKGLKLEVIAEGVETKEELSIIKQLGCTYGQGYYFAKPMSCLEVDHFLKEHTVQRM</sequence>
<dbReference type="NCBIfam" id="TIGR00254">
    <property type="entry name" value="GGDEF"/>
    <property type="match status" value="1"/>
</dbReference>
<dbReference type="PROSITE" id="PS50887">
    <property type="entry name" value="GGDEF"/>
    <property type="match status" value="1"/>
</dbReference>
<dbReference type="PROSITE" id="PS50113">
    <property type="entry name" value="PAC"/>
    <property type="match status" value="2"/>
</dbReference>
<evidence type="ECO:0000259" key="4">
    <source>
        <dbReference type="PROSITE" id="PS50887"/>
    </source>
</evidence>
<dbReference type="CDD" id="cd01949">
    <property type="entry name" value="GGDEF"/>
    <property type="match status" value="1"/>
</dbReference>
<dbReference type="RefSeq" id="WP_052002008.1">
    <property type="nucleotide sequence ID" value="NZ_BAUT01000002.1"/>
</dbReference>
<feature type="domain" description="GGDEF" evidence="4">
    <location>
        <begin position="387"/>
        <end position="519"/>
    </location>
</feature>
<dbReference type="SUPFAM" id="SSF55785">
    <property type="entry name" value="PYP-like sensor domain (PAS domain)"/>
    <property type="match status" value="2"/>
</dbReference>
<feature type="domain" description="PAC" evidence="2">
    <location>
        <begin position="303"/>
        <end position="355"/>
    </location>
</feature>
<feature type="domain" description="PAS" evidence="1">
    <location>
        <begin position="13"/>
        <end position="43"/>
    </location>
</feature>
<evidence type="ECO:0000259" key="2">
    <source>
        <dbReference type="PROSITE" id="PS50113"/>
    </source>
</evidence>
<protein>
    <submittedName>
        <fullName evidence="5">Diguanylate cyclase/phosphodiesterase</fullName>
    </submittedName>
</protein>
<proteinExistence type="predicted"/>
<dbReference type="Gene3D" id="3.30.70.270">
    <property type="match status" value="1"/>
</dbReference>
<dbReference type="PIRSF" id="PIRSF005925">
    <property type="entry name" value="Dos"/>
    <property type="match status" value="1"/>
</dbReference>
<dbReference type="CDD" id="cd01948">
    <property type="entry name" value="EAL"/>
    <property type="match status" value="1"/>
</dbReference>
<evidence type="ECO:0000259" key="1">
    <source>
        <dbReference type="PROSITE" id="PS50112"/>
    </source>
</evidence>
<evidence type="ECO:0000259" key="3">
    <source>
        <dbReference type="PROSITE" id="PS50883"/>
    </source>
</evidence>
<dbReference type="PROSITE" id="PS50112">
    <property type="entry name" value="PAS"/>
    <property type="match status" value="3"/>
</dbReference>
<feature type="domain" description="EAL" evidence="3">
    <location>
        <begin position="528"/>
        <end position="782"/>
    </location>
</feature>
<gene>
    <name evidence="5" type="ORF">JCM9140_512</name>
</gene>
<keyword evidence="6" id="KW-1185">Reference proteome</keyword>
<dbReference type="OrthoDB" id="9759607at2"/>
<dbReference type="SMART" id="SM00086">
    <property type="entry name" value="PAC"/>
    <property type="match status" value="2"/>
</dbReference>
<dbReference type="InterPro" id="IPR001610">
    <property type="entry name" value="PAC"/>
</dbReference>
<dbReference type="PROSITE" id="PS50883">
    <property type="entry name" value="EAL"/>
    <property type="match status" value="1"/>
</dbReference>
<dbReference type="InterPro" id="IPR000160">
    <property type="entry name" value="GGDEF_dom"/>
</dbReference>
<dbReference type="NCBIfam" id="TIGR00229">
    <property type="entry name" value="sensory_box"/>
    <property type="match status" value="2"/>
</dbReference>
<dbReference type="InterPro" id="IPR012226">
    <property type="entry name" value="Diguanyl_cyclase/Pdiesterase"/>
</dbReference>
<dbReference type="InterPro" id="IPR052155">
    <property type="entry name" value="Biofilm_reg_signaling"/>
</dbReference>
<dbReference type="SUPFAM" id="SSF141868">
    <property type="entry name" value="EAL domain-like"/>
    <property type="match status" value="1"/>
</dbReference>
<dbReference type="SMART" id="SM00267">
    <property type="entry name" value="GGDEF"/>
    <property type="match status" value="1"/>
</dbReference>
<dbReference type="Gene3D" id="3.20.20.450">
    <property type="entry name" value="EAL domain"/>
    <property type="match status" value="1"/>
</dbReference>
<dbReference type="PANTHER" id="PTHR44757">
    <property type="entry name" value="DIGUANYLATE CYCLASE DGCP"/>
    <property type="match status" value="1"/>
</dbReference>
<dbReference type="InterPro" id="IPR035919">
    <property type="entry name" value="EAL_sf"/>
</dbReference>
<dbReference type="SMART" id="SM00052">
    <property type="entry name" value="EAL"/>
    <property type="match status" value="1"/>
</dbReference>
<evidence type="ECO:0000313" key="5">
    <source>
        <dbReference type="EMBL" id="GAE24573.1"/>
    </source>
</evidence>
<dbReference type="InterPro" id="IPR001633">
    <property type="entry name" value="EAL_dom"/>
</dbReference>
<feature type="domain" description="PAC" evidence="2">
    <location>
        <begin position="179"/>
        <end position="233"/>
    </location>
</feature>
<dbReference type="InterPro" id="IPR043128">
    <property type="entry name" value="Rev_trsase/Diguanyl_cyclase"/>
</dbReference>
<dbReference type="Pfam" id="PF00990">
    <property type="entry name" value="GGDEF"/>
    <property type="match status" value="1"/>
</dbReference>
<name>W4PYL9_9BACI</name>
<dbReference type="InterPro" id="IPR000014">
    <property type="entry name" value="PAS"/>
</dbReference>
<reference evidence="5" key="1">
    <citation type="journal article" date="2014" name="Genome Announc.">
        <title>Draft Genome Sequences of Three Alkaliphilic Bacillus Strains, Bacillus wakoensis JCM 9140T, Bacillus akibai JCM 9157T, and Bacillus hemicellulosilyticus JCM 9152T.</title>
        <authorList>
            <person name="Yuki M."/>
            <person name="Oshima K."/>
            <person name="Suda W."/>
            <person name="Oshida Y."/>
            <person name="Kitamura K."/>
            <person name="Iida T."/>
            <person name="Hattori M."/>
            <person name="Ohkuma M."/>
        </authorList>
    </citation>
    <scope>NUCLEOTIDE SEQUENCE [LARGE SCALE GENOMIC DNA]</scope>
    <source>
        <strain evidence="5">JCM 9140</strain>
    </source>
</reference>
<accession>W4PYL9</accession>
<dbReference type="InterPro" id="IPR029787">
    <property type="entry name" value="Nucleotide_cyclase"/>
</dbReference>
<dbReference type="SMART" id="SM00091">
    <property type="entry name" value="PAS"/>
    <property type="match status" value="2"/>
</dbReference>
<feature type="domain" description="PAS" evidence="1">
    <location>
        <begin position="114"/>
        <end position="154"/>
    </location>
</feature>
<dbReference type="Gene3D" id="3.30.450.20">
    <property type="entry name" value="PAS domain"/>
    <property type="match status" value="2"/>
</dbReference>
<evidence type="ECO:0000313" key="6">
    <source>
        <dbReference type="Proteomes" id="UP000018890"/>
    </source>
</evidence>
<dbReference type="AlphaFoldDB" id="W4PYL9"/>
<dbReference type="PANTHER" id="PTHR44757:SF2">
    <property type="entry name" value="BIOFILM ARCHITECTURE MAINTENANCE PROTEIN MBAA"/>
    <property type="match status" value="1"/>
</dbReference>
<dbReference type="Proteomes" id="UP000018890">
    <property type="component" value="Unassembled WGS sequence"/>
</dbReference>
<dbReference type="InterPro" id="IPR000700">
    <property type="entry name" value="PAS-assoc_C"/>
</dbReference>
<organism evidence="5 6">
    <name type="scientific">Halalkalibacter wakoensis JCM 9140</name>
    <dbReference type="NCBI Taxonomy" id="1236970"/>
    <lineage>
        <taxon>Bacteria</taxon>
        <taxon>Bacillati</taxon>
        <taxon>Bacillota</taxon>
        <taxon>Bacilli</taxon>
        <taxon>Bacillales</taxon>
        <taxon>Bacillaceae</taxon>
        <taxon>Halalkalibacter</taxon>
    </lineage>
</organism>